<name>A0A0G1MN00_9BACT</name>
<dbReference type="EMBL" id="LCLA01000039">
    <property type="protein sequence ID" value="KKU09497.1"/>
    <property type="molecule type" value="Genomic_DNA"/>
</dbReference>
<protein>
    <submittedName>
        <fullName evidence="1">Uncharacterized protein</fullName>
    </submittedName>
</protein>
<evidence type="ECO:0000313" key="2">
    <source>
        <dbReference type="Proteomes" id="UP000034329"/>
    </source>
</evidence>
<evidence type="ECO:0000313" key="1">
    <source>
        <dbReference type="EMBL" id="KKU09497.1"/>
    </source>
</evidence>
<accession>A0A0G1MN00</accession>
<dbReference type="AlphaFoldDB" id="A0A0G1MN00"/>
<gene>
    <name evidence="1" type="ORF">UX13_C0039G0017</name>
</gene>
<proteinExistence type="predicted"/>
<comment type="caution">
    <text evidence="1">The sequence shown here is derived from an EMBL/GenBank/DDBJ whole genome shotgun (WGS) entry which is preliminary data.</text>
</comment>
<sequence length="189" mass="21729">MDNKIDQERSKNEFGEVKMVIEPLSGDCRLLLFPRKELKLIAFGNTGFLLQFYLDKNPYRTFFDFLPEGRIIPDESSSAKHASILCVSLLSVYKFLNNRGKMDEFGMERNKIYETSAATNPRLINAIKGLFARHGRGSFVSAEPDANLVYLNLKEFGQLELSDPLIKYLERVSERAKGLMVIYEKYIKN</sequence>
<organism evidence="1 2">
    <name type="scientific">Candidatus Woesebacteria bacterium GW2011_GWB1_45_5</name>
    <dbReference type="NCBI Taxonomy" id="1618581"/>
    <lineage>
        <taxon>Bacteria</taxon>
        <taxon>Candidatus Woeseibacteriota</taxon>
    </lineage>
</organism>
<dbReference type="Proteomes" id="UP000034329">
    <property type="component" value="Unassembled WGS sequence"/>
</dbReference>
<reference evidence="1 2" key="1">
    <citation type="journal article" date="2015" name="Nature">
        <title>rRNA introns, odd ribosomes, and small enigmatic genomes across a large radiation of phyla.</title>
        <authorList>
            <person name="Brown C.T."/>
            <person name="Hug L.A."/>
            <person name="Thomas B.C."/>
            <person name="Sharon I."/>
            <person name="Castelle C.J."/>
            <person name="Singh A."/>
            <person name="Wilkins M.J."/>
            <person name="Williams K.H."/>
            <person name="Banfield J.F."/>
        </authorList>
    </citation>
    <scope>NUCLEOTIDE SEQUENCE [LARGE SCALE GENOMIC DNA]</scope>
</reference>